<reference evidence="1" key="1">
    <citation type="submission" date="2021-01" db="UniProtKB">
        <authorList>
            <consortium name="EnsemblPlants"/>
        </authorList>
    </citation>
    <scope>IDENTIFICATION</scope>
</reference>
<accession>A0A7N1A640</accession>
<dbReference type="EnsemblPlants" id="Kaladp0472s0035.1.v1.1">
    <property type="protein sequence ID" value="Kaladp0472s0035.1.v1.1.CDS.1"/>
    <property type="gene ID" value="Kaladp0472s0035.v1.1"/>
</dbReference>
<name>A0A7N1A640_KALFE</name>
<dbReference type="Proteomes" id="UP000594263">
    <property type="component" value="Unplaced"/>
</dbReference>
<dbReference type="AlphaFoldDB" id="A0A7N1A640"/>
<evidence type="ECO:0000313" key="2">
    <source>
        <dbReference type="Proteomes" id="UP000594263"/>
    </source>
</evidence>
<proteinExistence type="predicted"/>
<organism evidence="1 2">
    <name type="scientific">Kalanchoe fedtschenkoi</name>
    <name type="common">Lavender scallops</name>
    <name type="synonym">South American air plant</name>
    <dbReference type="NCBI Taxonomy" id="63787"/>
    <lineage>
        <taxon>Eukaryota</taxon>
        <taxon>Viridiplantae</taxon>
        <taxon>Streptophyta</taxon>
        <taxon>Embryophyta</taxon>
        <taxon>Tracheophyta</taxon>
        <taxon>Spermatophyta</taxon>
        <taxon>Magnoliopsida</taxon>
        <taxon>eudicotyledons</taxon>
        <taxon>Gunneridae</taxon>
        <taxon>Pentapetalae</taxon>
        <taxon>Saxifragales</taxon>
        <taxon>Crassulaceae</taxon>
        <taxon>Kalanchoe</taxon>
    </lineage>
</organism>
<keyword evidence="2" id="KW-1185">Reference proteome</keyword>
<protein>
    <submittedName>
        <fullName evidence="1">Uncharacterized protein</fullName>
    </submittedName>
</protein>
<dbReference type="Gramene" id="Kaladp0472s0035.1.v1.1">
    <property type="protein sequence ID" value="Kaladp0472s0035.1.v1.1.CDS.1"/>
    <property type="gene ID" value="Kaladp0472s0035.v1.1"/>
</dbReference>
<evidence type="ECO:0000313" key="1">
    <source>
        <dbReference type="EnsemblPlants" id="Kaladp0472s0035.1.v1.1.CDS.1"/>
    </source>
</evidence>
<sequence length="52" mass="5962">MPRHLPLRQICASPPPDVIRPPPLQKPAELLPFAFRSGDFVQIWSMVEVLRN</sequence>